<gene>
    <name evidence="2" type="ORF">KI387_041059</name>
</gene>
<name>A0AA38C2U9_TAXCH</name>
<accession>A0AA38C2U9</accession>
<dbReference type="AlphaFoldDB" id="A0AA38C2U9"/>
<keyword evidence="3" id="KW-1185">Reference proteome</keyword>
<evidence type="ECO:0000313" key="3">
    <source>
        <dbReference type="Proteomes" id="UP000824469"/>
    </source>
</evidence>
<protein>
    <submittedName>
        <fullName evidence="2">Uncharacterized protein</fullName>
    </submittedName>
</protein>
<comment type="caution">
    <text evidence="2">The sequence shown here is derived from an EMBL/GenBank/DDBJ whole genome shotgun (WGS) entry which is preliminary data.</text>
</comment>
<feature type="non-terminal residue" evidence="2">
    <location>
        <position position="167"/>
    </location>
</feature>
<feature type="region of interest" description="Disordered" evidence="1">
    <location>
        <begin position="125"/>
        <end position="167"/>
    </location>
</feature>
<proteinExistence type="predicted"/>
<evidence type="ECO:0000313" key="2">
    <source>
        <dbReference type="EMBL" id="KAH9293736.1"/>
    </source>
</evidence>
<dbReference type="EMBL" id="JAHRHJ020000783">
    <property type="protein sequence ID" value="KAH9293736.1"/>
    <property type="molecule type" value="Genomic_DNA"/>
</dbReference>
<organism evidence="2 3">
    <name type="scientific">Taxus chinensis</name>
    <name type="common">Chinese yew</name>
    <name type="synonym">Taxus wallichiana var. chinensis</name>
    <dbReference type="NCBI Taxonomy" id="29808"/>
    <lineage>
        <taxon>Eukaryota</taxon>
        <taxon>Viridiplantae</taxon>
        <taxon>Streptophyta</taxon>
        <taxon>Embryophyta</taxon>
        <taxon>Tracheophyta</taxon>
        <taxon>Spermatophyta</taxon>
        <taxon>Pinopsida</taxon>
        <taxon>Pinidae</taxon>
        <taxon>Conifers II</taxon>
        <taxon>Cupressales</taxon>
        <taxon>Taxaceae</taxon>
        <taxon>Taxus</taxon>
    </lineage>
</organism>
<evidence type="ECO:0000256" key="1">
    <source>
        <dbReference type="SAM" id="MobiDB-lite"/>
    </source>
</evidence>
<sequence length="167" mass="18159">MATGSVFFTLLQARSKETGLQLAGQATFAHSFTQDRQRFPFTHLLQRDSTSFNETDTPFNETGTLLHAGNRQLHQQQATFSSRTRPQINACSPPLRGTSPHAPAKTFSRVSNGLSSFTLLQAASTTQETQKAAHTAKETPKNGTGNSNACSTSLLFLQARPRPALKP</sequence>
<reference evidence="2 3" key="1">
    <citation type="journal article" date="2021" name="Nat. Plants">
        <title>The Taxus genome provides insights into paclitaxel biosynthesis.</title>
        <authorList>
            <person name="Xiong X."/>
            <person name="Gou J."/>
            <person name="Liao Q."/>
            <person name="Li Y."/>
            <person name="Zhou Q."/>
            <person name="Bi G."/>
            <person name="Li C."/>
            <person name="Du R."/>
            <person name="Wang X."/>
            <person name="Sun T."/>
            <person name="Guo L."/>
            <person name="Liang H."/>
            <person name="Lu P."/>
            <person name="Wu Y."/>
            <person name="Zhang Z."/>
            <person name="Ro D.K."/>
            <person name="Shang Y."/>
            <person name="Huang S."/>
            <person name="Yan J."/>
        </authorList>
    </citation>
    <scope>NUCLEOTIDE SEQUENCE [LARGE SCALE GENOMIC DNA]</scope>
    <source>
        <strain evidence="2">Ta-2019</strain>
    </source>
</reference>
<dbReference type="Proteomes" id="UP000824469">
    <property type="component" value="Unassembled WGS sequence"/>
</dbReference>
<feature type="compositionally biased region" description="Polar residues" evidence="1">
    <location>
        <begin position="141"/>
        <end position="155"/>
    </location>
</feature>